<protein>
    <recommendedName>
        <fullName evidence="15">Meiosis-specific with OB domain-containing protein</fullName>
    </recommendedName>
</protein>
<gene>
    <name evidence="18" type="primary">meiob</name>
</gene>
<dbReference type="GeneTree" id="ENSGT00390000001723"/>
<dbReference type="InterPro" id="IPR052469">
    <property type="entry name" value="MEIOB"/>
</dbReference>
<dbReference type="AlphaFoldDB" id="V9KJ48"/>
<evidence type="ECO:0000256" key="5">
    <source>
        <dbReference type="ARBA" id="ARBA00022490"/>
    </source>
</evidence>
<evidence type="ECO:0000259" key="16">
    <source>
        <dbReference type="Pfam" id="PF24903"/>
    </source>
</evidence>
<dbReference type="FunFam" id="2.40.50.140:FF:000248">
    <property type="entry name" value="Meiosis specific with OB domains"/>
    <property type="match status" value="1"/>
</dbReference>
<dbReference type="InterPro" id="IPR012340">
    <property type="entry name" value="NA-bd_OB-fold"/>
</dbReference>
<dbReference type="EMBL" id="JW865947">
    <property type="protein sequence ID" value="AFO98464.1"/>
    <property type="molecule type" value="mRNA"/>
</dbReference>
<keyword evidence="9" id="KW-0238">DNA-binding</keyword>
<evidence type="ECO:0000256" key="11">
    <source>
        <dbReference type="ARBA" id="ARBA00023254"/>
    </source>
</evidence>
<evidence type="ECO:0000256" key="6">
    <source>
        <dbReference type="ARBA" id="ARBA00022722"/>
    </source>
</evidence>
<keyword evidence="19" id="KW-1185">Reference proteome</keyword>
<keyword evidence="10" id="KW-0539">Nucleus</keyword>
<keyword evidence="7" id="KW-0378">Hydrolase</keyword>
<keyword evidence="4" id="KW-0158">Chromosome</keyword>
<dbReference type="CTD" id="254528"/>
<dbReference type="STRING" id="7868.ENSCMIP00000042229"/>
<dbReference type="GO" id="GO:0003697">
    <property type="term" value="F:single-stranded DNA binding"/>
    <property type="evidence" value="ECO:0007669"/>
    <property type="project" value="TreeGrafter"/>
</dbReference>
<keyword evidence="8" id="KW-0269">Exonuclease</keyword>
<proteinExistence type="evidence at transcript level"/>
<dbReference type="Proteomes" id="UP000314986">
    <property type="component" value="Unassembled WGS sequence"/>
</dbReference>
<name>V9KJ48_CALMI</name>
<dbReference type="GO" id="GO:0005737">
    <property type="term" value="C:cytoplasm"/>
    <property type="evidence" value="ECO:0007669"/>
    <property type="project" value="UniProtKB-SubCell"/>
</dbReference>
<evidence type="ECO:0000256" key="9">
    <source>
        <dbReference type="ARBA" id="ARBA00023125"/>
    </source>
</evidence>
<dbReference type="SUPFAM" id="SSF50249">
    <property type="entry name" value="Nucleic acid-binding proteins"/>
    <property type="match status" value="2"/>
</dbReference>
<evidence type="ECO:0000256" key="2">
    <source>
        <dbReference type="ARBA" id="ARBA00004286"/>
    </source>
</evidence>
<organism evidence="17">
    <name type="scientific">Callorhinchus milii</name>
    <name type="common">Ghost shark</name>
    <dbReference type="NCBI Taxonomy" id="7868"/>
    <lineage>
        <taxon>Eukaryota</taxon>
        <taxon>Metazoa</taxon>
        <taxon>Chordata</taxon>
        <taxon>Craniata</taxon>
        <taxon>Vertebrata</taxon>
        <taxon>Chondrichthyes</taxon>
        <taxon>Holocephali</taxon>
        <taxon>Chimaeriformes</taxon>
        <taxon>Callorhinchidae</taxon>
        <taxon>Callorhinchus</taxon>
    </lineage>
</organism>
<evidence type="ECO:0000256" key="15">
    <source>
        <dbReference type="ARBA" id="ARBA00073037"/>
    </source>
</evidence>
<reference evidence="19" key="2">
    <citation type="journal article" date="2007" name="PLoS Biol.">
        <title>Survey sequencing and comparative analysis of the elephant shark (Callorhinchus milii) genome.</title>
        <authorList>
            <person name="Venkatesh B."/>
            <person name="Kirkness E.F."/>
            <person name="Loh Y.H."/>
            <person name="Halpern A.L."/>
            <person name="Lee A.P."/>
            <person name="Johnson J."/>
            <person name="Dandona N."/>
            <person name="Viswanathan L.D."/>
            <person name="Tay A."/>
            <person name="Venter J.C."/>
            <person name="Strausberg R.L."/>
            <person name="Brenner S."/>
        </authorList>
    </citation>
    <scope>NUCLEOTIDE SEQUENCE [LARGE SCALE GENOMIC DNA]</scope>
</reference>
<dbReference type="GO" id="GO:0005694">
    <property type="term" value="C:chromosome"/>
    <property type="evidence" value="ECO:0007669"/>
    <property type="project" value="UniProtKB-SubCell"/>
</dbReference>
<dbReference type="RefSeq" id="XP_007904285.1">
    <property type="nucleotide sequence ID" value="XM_007906094.2"/>
</dbReference>
<dbReference type="PANTHER" id="PTHR21166">
    <property type="entry name" value="CELL DIVISION CONTROL PROTEIN 24 OB DOMAIN-CONTAINING PROTEIN-RELATED"/>
    <property type="match status" value="1"/>
</dbReference>
<comment type="subcellular location">
    <subcellularLocation>
        <location evidence="2">Chromosome</location>
    </subcellularLocation>
    <subcellularLocation>
        <location evidence="3">Cytoplasm</location>
    </subcellularLocation>
    <subcellularLocation>
        <location evidence="1">Nucleus</location>
    </subcellularLocation>
</comment>
<dbReference type="Pfam" id="PF24903">
    <property type="entry name" value="OB_MEIOB_N"/>
    <property type="match status" value="1"/>
</dbReference>
<dbReference type="GO" id="GO:0008310">
    <property type="term" value="F:single-stranded DNA 3'-5' DNA exonuclease activity"/>
    <property type="evidence" value="ECO:0007669"/>
    <property type="project" value="TreeGrafter"/>
</dbReference>
<dbReference type="KEGG" id="cmk:103186849"/>
<evidence type="ECO:0000313" key="17">
    <source>
        <dbReference type="EMBL" id="AFO98464.1"/>
    </source>
</evidence>
<keyword evidence="5" id="KW-0963">Cytoplasm</keyword>
<evidence type="ECO:0000256" key="7">
    <source>
        <dbReference type="ARBA" id="ARBA00022801"/>
    </source>
</evidence>
<keyword evidence="11" id="KW-0469">Meiosis</keyword>
<dbReference type="PANTHER" id="PTHR21166:SF2">
    <property type="entry name" value="CELL DIVISION CONTROL PROTEIN 24 OB DOMAIN-CONTAINING PROTEIN-RELATED"/>
    <property type="match status" value="1"/>
</dbReference>
<accession>V9KJ48</accession>
<evidence type="ECO:0000256" key="8">
    <source>
        <dbReference type="ARBA" id="ARBA00022839"/>
    </source>
</evidence>
<evidence type="ECO:0000256" key="1">
    <source>
        <dbReference type="ARBA" id="ARBA00004123"/>
    </source>
</evidence>
<dbReference type="GO" id="GO:0005634">
    <property type="term" value="C:nucleus"/>
    <property type="evidence" value="ECO:0007669"/>
    <property type="project" value="UniProtKB-SubCell"/>
</dbReference>
<comment type="subunit">
    <text evidence="14">Component of a multiprotein complex with RPA2 and SPATA22. Interacts with SPATA22. Interacts with the complex BRME1:HSF2BP:BRCA2.</text>
</comment>
<evidence type="ECO:0000313" key="18">
    <source>
        <dbReference type="Ensembl" id="ENSCMIP00000042229.1"/>
    </source>
</evidence>
<evidence type="ECO:0000256" key="14">
    <source>
        <dbReference type="ARBA" id="ARBA00064840"/>
    </source>
</evidence>
<evidence type="ECO:0000256" key="3">
    <source>
        <dbReference type="ARBA" id="ARBA00004496"/>
    </source>
</evidence>
<evidence type="ECO:0000256" key="13">
    <source>
        <dbReference type="ARBA" id="ARBA00055425"/>
    </source>
</evidence>
<evidence type="ECO:0000256" key="10">
    <source>
        <dbReference type="ARBA" id="ARBA00023242"/>
    </source>
</evidence>
<dbReference type="OMA" id="IYLKFVV"/>
<keyword evidence="6" id="KW-0540">Nuclease</keyword>
<evidence type="ECO:0000313" key="19">
    <source>
        <dbReference type="Proteomes" id="UP000314986"/>
    </source>
</evidence>
<evidence type="ECO:0000256" key="4">
    <source>
        <dbReference type="ARBA" id="ARBA00022454"/>
    </source>
</evidence>
<dbReference type="FunFam" id="2.40.50.140:FF:000171">
    <property type="entry name" value="meiosis-specific with OB domain-containing protein isoform X1"/>
    <property type="match status" value="1"/>
</dbReference>
<evidence type="ECO:0000256" key="12">
    <source>
        <dbReference type="ARBA" id="ARBA00038329"/>
    </source>
</evidence>
<dbReference type="InterPro" id="IPR056880">
    <property type="entry name" value="OB_MEIOB_N"/>
</dbReference>
<feature type="domain" description="MEIOB-like N-terminal" evidence="16">
    <location>
        <begin position="7"/>
        <end position="145"/>
    </location>
</feature>
<reference evidence="18" key="4">
    <citation type="submission" date="2025-05" db="UniProtKB">
        <authorList>
            <consortium name="Ensembl"/>
        </authorList>
    </citation>
    <scope>IDENTIFICATION</scope>
</reference>
<dbReference type="GeneID" id="103186849"/>
<reference evidence="17 19" key="3">
    <citation type="journal article" date="2014" name="Nature">
        <title>Elephant shark genome provides unique insights into gnathostome evolution.</title>
        <authorList>
            <consortium name="International Elephant Shark Genome Sequencing Consortium"/>
            <person name="Venkatesh B."/>
            <person name="Lee A.P."/>
            <person name="Ravi V."/>
            <person name="Maurya A.K."/>
            <person name="Lian M.M."/>
            <person name="Swann J.B."/>
            <person name="Ohta Y."/>
            <person name="Flajnik M.F."/>
            <person name="Sutoh Y."/>
            <person name="Kasahara M."/>
            <person name="Hoon S."/>
            <person name="Gangu V."/>
            <person name="Roy S.W."/>
            <person name="Irimia M."/>
            <person name="Korzh V."/>
            <person name="Kondrychyn I."/>
            <person name="Lim Z.W."/>
            <person name="Tay B.H."/>
            <person name="Tohari S."/>
            <person name="Kong K.W."/>
            <person name="Ho S."/>
            <person name="Lorente-Galdos B."/>
            <person name="Quilez J."/>
            <person name="Marques-Bonet T."/>
            <person name="Raney B.J."/>
            <person name="Ingham P.W."/>
            <person name="Tay A."/>
            <person name="Hillier L.W."/>
            <person name="Minx P."/>
            <person name="Boehm T."/>
            <person name="Wilson R.K."/>
            <person name="Brenner S."/>
            <person name="Warren W.C."/>
        </authorList>
    </citation>
    <scope>NUCLEOTIDE SEQUENCE</scope>
    <source>
        <tissue evidence="17">Testis</tissue>
    </source>
</reference>
<sequence>MAFSTSGQSFVPISDLHPNSARPSVAGMVIGKIDAKGFPDRKNIGTERYTFTFTIRDSPSCFINVVSWGREEYIRGLSNSFRIGDCVVIENPLVQPKDSEKEERFSPSTSSSYRLLVSENFSTVRSCCNPEIETKLLSLLHLPIKDPQDYYSLGDIVHNGQSLNGNFINILAAVRSVGELKYFTTADRRKGQRCEIKLFDETVPSFLMVCWDNESMQLAQTWIPRETVLFIADVRVNYDGFRNCMTSTVNSKTIITTNPDTKEANLLFSFAKEYTEIGGLDDDDPEQANEVINLHSIVDVFTVQQIKNKAKDNVGKSDLIYGIVYAYITLLHIDSDVSKLIRSRCARCKYMIGTSGECTNTSCPDGSMNSTSIITSFDFWVDLSDHTGTLQSCNLVGSTAEKTLGYTVDEFCSLTEQQKTSLKWSFLLERCKIYLKLIAAGNARSGVRVNLLSCKVADPEEASQTLSAMGIC</sequence>
<dbReference type="Ensembl" id="ENSCMIT00000042835.1">
    <property type="protein sequence ID" value="ENSCMIP00000042229.1"/>
    <property type="gene ID" value="ENSCMIG00000017536.1"/>
</dbReference>
<dbReference type="Gene3D" id="2.40.50.140">
    <property type="entry name" value="Nucleic acid-binding proteins"/>
    <property type="match status" value="3"/>
</dbReference>
<reference evidence="19" key="1">
    <citation type="journal article" date="2006" name="Science">
        <title>Ancient noncoding elements conserved in the human genome.</title>
        <authorList>
            <person name="Venkatesh B."/>
            <person name="Kirkness E.F."/>
            <person name="Loh Y.H."/>
            <person name="Halpern A.L."/>
            <person name="Lee A.P."/>
            <person name="Johnson J."/>
            <person name="Dandona N."/>
            <person name="Viswanathan L.D."/>
            <person name="Tay A."/>
            <person name="Venter J.C."/>
            <person name="Strausberg R.L."/>
            <person name="Brenner S."/>
        </authorList>
    </citation>
    <scope>NUCLEOTIDE SEQUENCE [LARGE SCALE GENOMIC DNA]</scope>
</reference>
<comment type="similarity">
    <text evidence="12">Belongs to the MEIOB family.</text>
</comment>
<dbReference type="OrthoDB" id="9937820at2759"/>
<comment type="function">
    <text evidence="13">Single-stranded DNA-binding protein required for homologous recombination in meiosis I. Required for double strand breaks (DSBs) repair and crossover formation and promotion of faithful and complete synapsis. Not required for the initial loading of recombinases but required to maintain a proper number of RAD51 and DMC1 foci after the zygotene stage. May act by ensuring the stabilization of recombinases, which is required for successful homology search and meiotic recombination. Displays Single-stranded DNA 3'-5' exonuclease activity in vitro.</text>
</comment>
<dbReference type="FunFam" id="2.40.50.140:FF:000239">
    <property type="entry name" value="Meiosis specific with OB domains"/>
    <property type="match status" value="1"/>
</dbReference>
<dbReference type="GO" id="GO:0000712">
    <property type="term" value="P:resolution of meiotic recombination intermediates"/>
    <property type="evidence" value="ECO:0007669"/>
    <property type="project" value="TreeGrafter"/>
</dbReference>